<protein>
    <recommendedName>
        <fullName evidence="3">NIPSNAP domain-containing protein</fullName>
    </recommendedName>
</protein>
<evidence type="ECO:0000313" key="1">
    <source>
        <dbReference type="EMBL" id="MCU7551225.1"/>
    </source>
</evidence>
<sequence length="98" mass="11873">MYIIRDIFQLKFGHYRDVKALVDDAVKRKLMPMDQQARMLTDFTGDSYRLIFEESYNSLADFEKSLTEEMGKEEWQKWYAEFKPHIESSHREILKQVM</sequence>
<dbReference type="Proteomes" id="UP001155483">
    <property type="component" value="Unassembled WGS sequence"/>
</dbReference>
<gene>
    <name evidence="1" type="ORF">OCK74_19040</name>
</gene>
<dbReference type="SUPFAM" id="SSF54909">
    <property type="entry name" value="Dimeric alpha+beta barrel"/>
    <property type="match status" value="1"/>
</dbReference>
<comment type="caution">
    <text evidence="1">The sequence shown here is derived from an EMBL/GenBank/DDBJ whole genome shotgun (WGS) entry which is preliminary data.</text>
</comment>
<name>A0A9X3B8T7_9BACT</name>
<dbReference type="RefSeq" id="WP_279298664.1">
    <property type="nucleotide sequence ID" value="NZ_JAOTIF010000019.1"/>
</dbReference>
<reference evidence="1" key="2">
    <citation type="submission" date="2023-04" db="EMBL/GenBank/DDBJ databases">
        <title>Paracnuella aquatica gen. nov., sp. nov., a member of the family Chitinophagaceae isolated from a hot spring.</title>
        <authorList>
            <person name="Wang C."/>
        </authorList>
    </citation>
    <scope>NUCLEOTIDE SEQUENCE</scope>
    <source>
        <strain evidence="1">LB-8</strain>
    </source>
</reference>
<organism evidence="1 2">
    <name type="scientific">Paraflavisolibacter caeni</name>
    <dbReference type="NCBI Taxonomy" id="2982496"/>
    <lineage>
        <taxon>Bacteria</taxon>
        <taxon>Pseudomonadati</taxon>
        <taxon>Bacteroidota</taxon>
        <taxon>Chitinophagia</taxon>
        <taxon>Chitinophagales</taxon>
        <taxon>Chitinophagaceae</taxon>
        <taxon>Paraflavisolibacter</taxon>
    </lineage>
</organism>
<dbReference type="AlphaFoldDB" id="A0A9X3B8T7"/>
<evidence type="ECO:0008006" key="3">
    <source>
        <dbReference type="Google" id="ProtNLM"/>
    </source>
</evidence>
<proteinExistence type="predicted"/>
<dbReference type="InterPro" id="IPR011008">
    <property type="entry name" value="Dimeric_a/b-barrel"/>
</dbReference>
<keyword evidence="2" id="KW-1185">Reference proteome</keyword>
<dbReference type="EMBL" id="JAOTIF010000019">
    <property type="protein sequence ID" value="MCU7551225.1"/>
    <property type="molecule type" value="Genomic_DNA"/>
</dbReference>
<reference evidence="1" key="1">
    <citation type="submission" date="2022-09" db="EMBL/GenBank/DDBJ databases">
        <authorList>
            <person name="Yuan C."/>
            <person name="Ke Z."/>
        </authorList>
    </citation>
    <scope>NUCLEOTIDE SEQUENCE</scope>
    <source>
        <strain evidence="1">LB-8</strain>
    </source>
</reference>
<accession>A0A9X3B8T7</accession>
<evidence type="ECO:0000313" key="2">
    <source>
        <dbReference type="Proteomes" id="UP001155483"/>
    </source>
</evidence>